<evidence type="ECO:0000256" key="7">
    <source>
        <dbReference type="ARBA" id="ARBA00022824"/>
    </source>
</evidence>
<dbReference type="EC" id="2.1.1.20" evidence="3"/>
<keyword evidence="7" id="KW-0256">Endoplasmic reticulum</keyword>
<comment type="catalytic activity">
    <reaction evidence="12">
        <text>glycine + S-adenosyl-L-methionine = sarcosine + S-adenosyl-L-homocysteine + H(+)</text>
        <dbReference type="Rhea" id="RHEA:19937"/>
        <dbReference type="ChEBI" id="CHEBI:15378"/>
        <dbReference type="ChEBI" id="CHEBI:57305"/>
        <dbReference type="ChEBI" id="CHEBI:57433"/>
        <dbReference type="ChEBI" id="CHEBI:57856"/>
        <dbReference type="ChEBI" id="CHEBI:59789"/>
        <dbReference type="EC" id="2.1.1.20"/>
    </reaction>
    <physiologicalReaction direction="left-to-right" evidence="12">
        <dbReference type="Rhea" id="RHEA:19938"/>
    </physiologicalReaction>
</comment>
<name>A0A8N5EU33_GEOFO</name>
<accession>A0A8N5EU33</accession>
<keyword evidence="9" id="KW-0290">Folate-binding</keyword>
<keyword evidence="15" id="KW-1185">Reference proteome</keyword>
<evidence type="ECO:0000256" key="8">
    <source>
        <dbReference type="ARBA" id="ARBA00022859"/>
    </source>
</evidence>
<keyword evidence="10" id="KW-0143">Chaperone</keyword>
<evidence type="ECO:0000256" key="6">
    <source>
        <dbReference type="ARBA" id="ARBA00022729"/>
    </source>
</evidence>
<dbReference type="CDD" id="cd02440">
    <property type="entry name" value="AdoMet_MTases"/>
    <property type="match status" value="1"/>
</dbReference>
<feature type="region of interest" description="Disordered" evidence="13">
    <location>
        <begin position="190"/>
        <end position="225"/>
    </location>
</feature>
<evidence type="ECO:0000256" key="13">
    <source>
        <dbReference type="SAM" id="MobiDB-lite"/>
    </source>
</evidence>
<dbReference type="GO" id="GO:0017174">
    <property type="term" value="F:glycine N-methyltransferase activity"/>
    <property type="evidence" value="ECO:0007669"/>
    <property type="project" value="UniProtKB-EC"/>
</dbReference>
<evidence type="ECO:0000256" key="1">
    <source>
        <dbReference type="ARBA" id="ARBA00004240"/>
    </source>
</evidence>
<keyword evidence="8" id="KW-0391">Immunity</keyword>
<dbReference type="GO" id="GO:0045087">
    <property type="term" value="P:innate immune response"/>
    <property type="evidence" value="ECO:0007669"/>
    <property type="project" value="UniProtKB-KW"/>
</dbReference>
<dbReference type="PROSITE" id="PS51600">
    <property type="entry name" value="SAM_GNMT"/>
    <property type="match status" value="1"/>
</dbReference>
<dbReference type="GeneID" id="102044855"/>
<dbReference type="Gene3D" id="3.40.50.150">
    <property type="entry name" value="Vaccinia Virus protein VP39"/>
    <property type="match status" value="1"/>
</dbReference>
<protein>
    <recommendedName>
        <fullName evidence="4">Glycine N-methyltransferase</fullName>
        <ecNumber evidence="3">2.1.1.20</ecNumber>
    </recommendedName>
    <alternativeName>
        <fullName evidence="11">Protein canopy homolog 3</fullName>
    </alternativeName>
</protein>
<dbReference type="RefSeq" id="XP_030914145.1">
    <property type="nucleotide sequence ID" value="XM_031058285.1"/>
</dbReference>
<dbReference type="InterPro" id="IPR029063">
    <property type="entry name" value="SAM-dependent_MTases_sf"/>
</dbReference>
<dbReference type="GO" id="GO:0005542">
    <property type="term" value="F:folic acid binding"/>
    <property type="evidence" value="ECO:0007669"/>
    <property type="project" value="UniProtKB-KW"/>
</dbReference>
<evidence type="ECO:0000256" key="10">
    <source>
        <dbReference type="ARBA" id="ARBA00023186"/>
    </source>
</evidence>
<dbReference type="InterPro" id="IPR014369">
    <property type="entry name" value="Gly/Sar_N_MeTrfase"/>
</dbReference>
<dbReference type="OrthoDB" id="3647at2759"/>
<evidence type="ECO:0000256" key="11">
    <source>
        <dbReference type="ARBA" id="ARBA00039470"/>
    </source>
</evidence>
<evidence type="ECO:0000256" key="3">
    <source>
        <dbReference type="ARBA" id="ARBA00011999"/>
    </source>
</evidence>
<dbReference type="AlphaFoldDB" id="A0A8N5EU33"/>
<feature type="domain" description="DUF3456" evidence="14">
    <location>
        <begin position="24"/>
        <end position="175"/>
    </location>
</feature>
<dbReference type="Proteomes" id="UP000504602">
    <property type="component" value="Unplaced"/>
</dbReference>
<keyword evidence="6" id="KW-0732">Signal</keyword>
<evidence type="ECO:0000313" key="15">
    <source>
        <dbReference type="Proteomes" id="UP000504602"/>
    </source>
</evidence>
<evidence type="ECO:0000256" key="9">
    <source>
        <dbReference type="ARBA" id="ARBA00022954"/>
    </source>
</evidence>
<dbReference type="InterPro" id="IPR021852">
    <property type="entry name" value="DUF3456"/>
</dbReference>
<proteinExistence type="inferred from homology"/>
<evidence type="ECO:0000256" key="5">
    <source>
        <dbReference type="ARBA" id="ARBA00022588"/>
    </source>
</evidence>
<dbReference type="GO" id="GO:0005783">
    <property type="term" value="C:endoplasmic reticulum"/>
    <property type="evidence" value="ECO:0007669"/>
    <property type="project" value="UniProtKB-SubCell"/>
</dbReference>
<evidence type="ECO:0000256" key="4">
    <source>
        <dbReference type="ARBA" id="ARBA00019972"/>
    </source>
</evidence>
<organism evidence="15 16">
    <name type="scientific">Geospiza fortis</name>
    <name type="common">Medium ground-finch</name>
    <dbReference type="NCBI Taxonomy" id="48883"/>
    <lineage>
        <taxon>Eukaryota</taxon>
        <taxon>Metazoa</taxon>
        <taxon>Chordata</taxon>
        <taxon>Craniata</taxon>
        <taxon>Vertebrata</taxon>
        <taxon>Euteleostomi</taxon>
        <taxon>Archelosauria</taxon>
        <taxon>Archosauria</taxon>
        <taxon>Dinosauria</taxon>
        <taxon>Saurischia</taxon>
        <taxon>Theropoda</taxon>
        <taxon>Coelurosauria</taxon>
        <taxon>Aves</taxon>
        <taxon>Neognathae</taxon>
        <taxon>Neoaves</taxon>
        <taxon>Telluraves</taxon>
        <taxon>Australaves</taxon>
        <taxon>Passeriformes</taxon>
        <taxon>Thraupidae</taxon>
        <taxon>Geospiza</taxon>
    </lineage>
</organism>
<evidence type="ECO:0000256" key="12">
    <source>
        <dbReference type="ARBA" id="ARBA00048261"/>
    </source>
</evidence>
<dbReference type="Gene3D" id="3.30.46.10">
    <property type="entry name" value="Glycine N-methyltransferase, chain A, domain 1"/>
    <property type="match status" value="1"/>
</dbReference>
<sequence>MWSLLQAEPQVVLLEATASTLCLCKYVAVELKSAFEETGKTKEVIDTKYGFLDGKGSAVKYTQSDIRLIEVTENICKRLLEYNLHKERSGSNRFAKGMSETFETLHNLVHKGVKVVMDIPYELWNETSAEVADLKKQCDVLVEEYEDVIEDWYRHHQTEDLSQFLCANHVLKGKDTSCLAEKWTGKKGDLASVGEKQSKKKSGKKKKKGQKDEQEGAASLPDTGEALEGVQEQAPLTHRVLQAGEAVGCPWPHPFPCAAVIEEANWLTLEKDLEKPGDGFDAVICLGNSFAHLPDFKGDQSDHKLALRNIASMVRPGGVLVIDHRNYDHILATGCAPPGKNIYYKSDLTKDITTSVLLVNNKAHMVTLDYTVQVPPTEAGADPELSKFRLSYYPHRLEAFTALLKGAFQGKCQHSVLGDFQPYTPGQAHVPCYFIHVVKKTG</sequence>
<comment type="subcellular location">
    <subcellularLocation>
        <location evidence="1">Endoplasmic reticulum</location>
    </subcellularLocation>
</comment>
<evidence type="ECO:0000313" key="16">
    <source>
        <dbReference type="RefSeq" id="XP_030914145.1"/>
    </source>
</evidence>
<feature type="compositionally biased region" description="Basic residues" evidence="13">
    <location>
        <begin position="198"/>
        <end position="209"/>
    </location>
</feature>
<evidence type="ECO:0000256" key="2">
    <source>
        <dbReference type="ARBA" id="ARBA00007285"/>
    </source>
</evidence>
<dbReference type="SUPFAM" id="SSF53335">
    <property type="entry name" value="S-adenosyl-L-methionine-dependent methyltransferases"/>
    <property type="match status" value="1"/>
</dbReference>
<dbReference type="Pfam" id="PF11938">
    <property type="entry name" value="DUF3456"/>
    <property type="match status" value="1"/>
</dbReference>
<reference evidence="16" key="1">
    <citation type="submission" date="2025-08" db="UniProtKB">
        <authorList>
            <consortium name="RefSeq"/>
        </authorList>
    </citation>
    <scope>IDENTIFICATION</scope>
</reference>
<evidence type="ECO:0000259" key="14">
    <source>
        <dbReference type="Pfam" id="PF11938"/>
    </source>
</evidence>
<dbReference type="PANTHER" id="PTHR15382:SF2">
    <property type="entry name" value="PROTEIN CANOPY HOMOLOG 3"/>
    <property type="match status" value="1"/>
</dbReference>
<gene>
    <name evidence="16" type="primary">LOC102044855</name>
</gene>
<keyword evidence="5" id="KW-0399">Innate immunity</keyword>
<dbReference type="PANTHER" id="PTHR15382">
    <property type="entry name" value="CTG4A-RELATED"/>
    <property type="match status" value="1"/>
</dbReference>
<comment type="similarity">
    <text evidence="2">Belongs to the canopy family.</text>
</comment>